<dbReference type="AlphaFoldDB" id="I2GZJ6"/>
<evidence type="ECO:0000256" key="1">
    <source>
        <dbReference type="ARBA" id="ARBA00005208"/>
    </source>
</evidence>
<dbReference type="Pfam" id="PF01704">
    <property type="entry name" value="UDPGP"/>
    <property type="match status" value="1"/>
</dbReference>
<dbReference type="OMA" id="YFQVDNP"/>
<accession>I2GZJ6</accession>
<comment type="similarity">
    <text evidence="2">Belongs to the UDPGP type 1 family.</text>
</comment>
<gene>
    <name evidence="7" type="primary">TBLA0B07300</name>
    <name evidence="7" type="ORF">TBLA_0B07300</name>
</gene>
<dbReference type="HOGENOM" id="CLU_025603_1_1_1"/>
<dbReference type="GeneID" id="14493777"/>
<dbReference type="eggNOG" id="KOG2388">
    <property type="taxonomic scope" value="Eukaryota"/>
</dbReference>
<dbReference type="Proteomes" id="UP000002866">
    <property type="component" value="Chromosome 2"/>
</dbReference>
<reference evidence="7 8" key="1">
    <citation type="journal article" date="2011" name="Proc. Natl. Acad. Sci. U.S.A.">
        <title>Evolutionary erosion of yeast sex chromosomes by mating-type switching accidents.</title>
        <authorList>
            <person name="Gordon J.L."/>
            <person name="Armisen D."/>
            <person name="Proux-Wera E."/>
            <person name="Oheigeartaigh S.S."/>
            <person name="Byrne K.P."/>
            <person name="Wolfe K.H."/>
        </authorList>
    </citation>
    <scope>NUCLEOTIDE SEQUENCE [LARGE SCALE GENOMIC DNA]</scope>
    <source>
        <strain evidence="8">ATCC 34711 / CBS 6284 / DSM 70876 / NBRC 10599 / NRRL Y-10934 / UCD 77-7</strain>
    </source>
</reference>
<comment type="pathway">
    <text evidence="1">Nucleotide-sugar biosynthesis; UDP-N-acetyl-alpha-D-glucosamine biosynthesis; UDP-N-acetyl-alpha-D-glucosamine from N-acetyl-alpha-D-glucosamine 1-phosphate: step 1/1.</text>
</comment>
<keyword evidence="4" id="KW-0808">Transferase</keyword>
<dbReference type="SUPFAM" id="SSF53448">
    <property type="entry name" value="Nucleotide-diphospho-sugar transferases"/>
    <property type="match status" value="1"/>
</dbReference>
<evidence type="ECO:0000256" key="3">
    <source>
        <dbReference type="ARBA" id="ARBA00012457"/>
    </source>
</evidence>
<dbReference type="InParanoid" id="I2GZJ6"/>
<dbReference type="EC" id="2.7.7.23" evidence="3"/>
<dbReference type="GO" id="GO:0006048">
    <property type="term" value="P:UDP-N-acetylglucosamine biosynthetic process"/>
    <property type="evidence" value="ECO:0007669"/>
    <property type="project" value="EnsemblFungi"/>
</dbReference>
<comment type="catalytic activity">
    <reaction evidence="6">
        <text>N-acetyl-alpha-D-glucosamine 1-phosphate + UTP + H(+) = UDP-N-acetyl-alpha-D-glucosamine + diphosphate</text>
        <dbReference type="Rhea" id="RHEA:13509"/>
        <dbReference type="ChEBI" id="CHEBI:15378"/>
        <dbReference type="ChEBI" id="CHEBI:33019"/>
        <dbReference type="ChEBI" id="CHEBI:46398"/>
        <dbReference type="ChEBI" id="CHEBI:57705"/>
        <dbReference type="ChEBI" id="CHEBI:57776"/>
        <dbReference type="EC" id="2.7.7.23"/>
    </reaction>
</comment>
<evidence type="ECO:0000313" key="8">
    <source>
        <dbReference type="Proteomes" id="UP000002866"/>
    </source>
</evidence>
<dbReference type="CDD" id="cd04193">
    <property type="entry name" value="UDPGlcNAc_PPase"/>
    <property type="match status" value="1"/>
</dbReference>
<dbReference type="Gene3D" id="3.90.550.10">
    <property type="entry name" value="Spore Coat Polysaccharide Biosynthesis Protein SpsA, Chain A"/>
    <property type="match status" value="1"/>
</dbReference>
<evidence type="ECO:0000313" key="7">
    <source>
        <dbReference type="EMBL" id="CCH59548.1"/>
    </source>
</evidence>
<dbReference type="InterPro" id="IPR029044">
    <property type="entry name" value="Nucleotide-diphossugar_trans"/>
</dbReference>
<dbReference type="PANTHER" id="PTHR11952">
    <property type="entry name" value="UDP- GLUCOSE PYROPHOSPHORYLASE"/>
    <property type="match status" value="1"/>
</dbReference>
<dbReference type="FunCoup" id="I2GZJ6">
    <property type="interactions" value="581"/>
</dbReference>
<evidence type="ECO:0000256" key="4">
    <source>
        <dbReference type="ARBA" id="ARBA00022679"/>
    </source>
</evidence>
<evidence type="ECO:0000256" key="6">
    <source>
        <dbReference type="ARBA" id="ARBA00048493"/>
    </source>
</evidence>
<dbReference type="RefSeq" id="XP_004179067.1">
    <property type="nucleotide sequence ID" value="XM_004179019.1"/>
</dbReference>
<organism evidence="7 8">
    <name type="scientific">Henningerozyma blattae (strain ATCC 34711 / CBS 6284 / DSM 70876 / NBRC 10599 / NRRL Y-10934 / UCD 77-7)</name>
    <name type="common">Yeast</name>
    <name type="synonym">Tetrapisispora blattae</name>
    <dbReference type="NCBI Taxonomy" id="1071380"/>
    <lineage>
        <taxon>Eukaryota</taxon>
        <taxon>Fungi</taxon>
        <taxon>Dikarya</taxon>
        <taxon>Ascomycota</taxon>
        <taxon>Saccharomycotina</taxon>
        <taxon>Saccharomycetes</taxon>
        <taxon>Saccharomycetales</taxon>
        <taxon>Saccharomycetaceae</taxon>
        <taxon>Henningerozyma</taxon>
    </lineage>
</organism>
<evidence type="ECO:0000256" key="5">
    <source>
        <dbReference type="ARBA" id="ARBA00022695"/>
    </source>
</evidence>
<dbReference type="KEGG" id="tbl:TBLA_0B07300"/>
<dbReference type="STRING" id="1071380.I2GZJ6"/>
<dbReference type="InterPro" id="IPR002618">
    <property type="entry name" value="UDPGP_fam"/>
</dbReference>
<dbReference type="InterPro" id="IPR039741">
    <property type="entry name" value="UDP-sugar_pyrophosphorylase"/>
</dbReference>
<protein>
    <recommendedName>
        <fullName evidence="3">UDP-N-acetylglucosamine diphosphorylase</fullName>
        <ecNumber evidence="3">2.7.7.23</ecNumber>
    </recommendedName>
</protein>
<name>I2GZJ6_HENB6</name>
<keyword evidence="5" id="KW-0548">Nucleotidyltransferase</keyword>
<dbReference type="EMBL" id="HE806317">
    <property type="protein sequence ID" value="CCH59548.1"/>
    <property type="molecule type" value="Genomic_DNA"/>
</dbReference>
<sequence length="480" mass="54146">MTKEQITIELFQELNQTNIIDHLRSLNDEKKSQFLANLNQLNERISLKKLLKDSKESLNQLNINKITPSTSVIDSLPSTSYQSIIDNKQLQDAYYEIGIDSIKKGEVAVILMAGGQGTRLGSSNPKGCFDIGLPSHKSLFQIQAERLISLQNLANSDIPIHWYIMTSPLTSEPTQSFFEKNNFFGLSKDQITFFNQGTLPALDPKGEQFLIGSPTTLVESPDGNGGLYRALRDNHLIEDFVNRGIKHIHMYCVDNILTKLADPVFIGFAIKNNYQLATKSVRKRSPHESVGVIATRDSKPCVIEYSEISNQLAESIDKETGLLKLRAANIVNHYYSVDLLKSHVDNWCNNLTYHIANKKIPIYDSKTDSIIKFETPNGIKLEQFIFDIFPLIPIEKFGCLEVDRNEEFSPLKNASGTQNDNPETSRLAYLRLTTNWLKDAGAIIKDDDILVEVSSKLSYHGENLSKYNGHIFDKESLIEN</sequence>
<dbReference type="GO" id="GO:0003977">
    <property type="term" value="F:UDP-N-acetylglucosamine diphosphorylase activity"/>
    <property type="evidence" value="ECO:0007669"/>
    <property type="project" value="UniProtKB-EC"/>
</dbReference>
<keyword evidence="8" id="KW-1185">Reference proteome</keyword>
<evidence type="ECO:0000256" key="2">
    <source>
        <dbReference type="ARBA" id="ARBA00010401"/>
    </source>
</evidence>
<proteinExistence type="inferred from homology"/>
<dbReference type="OrthoDB" id="532420at2759"/>
<dbReference type="PANTHER" id="PTHR11952:SF2">
    <property type="entry name" value="LD24639P"/>
    <property type="match status" value="1"/>
</dbReference>